<reference evidence="6" key="1">
    <citation type="journal article" date="2014" name="Front. Microbiol.">
        <title>High frequency of phylogenetically diverse reductive dehalogenase-homologous genes in deep subseafloor sedimentary metagenomes.</title>
        <authorList>
            <person name="Kawai M."/>
            <person name="Futagami T."/>
            <person name="Toyoda A."/>
            <person name="Takaki Y."/>
            <person name="Nishi S."/>
            <person name="Hori S."/>
            <person name="Arai W."/>
            <person name="Tsubouchi T."/>
            <person name="Morono Y."/>
            <person name="Uchiyama I."/>
            <person name="Ito T."/>
            <person name="Fujiyama A."/>
            <person name="Inagaki F."/>
            <person name="Takami H."/>
        </authorList>
    </citation>
    <scope>NUCLEOTIDE SEQUENCE</scope>
    <source>
        <strain evidence="6">Expedition CK06-06</strain>
    </source>
</reference>
<dbReference type="InterPro" id="IPR000943">
    <property type="entry name" value="RNA_pol_sigma70"/>
</dbReference>
<proteinExistence type="predicted"/>
<dbReference type="NCBIfam" id="TIGR02937">
    <property type="entry name" value="sigma70-ECF"/>
    <property type="match status" value="1"/>
</dbReference>
<dbReference type="InterPro" id="IPR014284">
    <property type="entry name" value="RNA_pol_sigma-70_dom"/>
</dbReference>
<dbReference type="Pfam" id="PF00140">
    <property type="entry name" value="Sigma70_r1_2"/>
    <property type="match status" value="1"/>
</dbReference>
<evidence type="ECO:0000313" key="6">
    <source>
        <dbReference type="EMBL" id="GAH54116.1"/>
    </source>
</evidence>
<dbReference type="PANTHER" id="PTHR30603:SF60">
    <property type="entry name" value="RNA POLYMERASE SIGMA FACTOR RPOD"/>
    <property type="match status" value="1"/>
</dbReference>
<dbReference type="PANTHER" id="PTHR30603">
    <property type="entry name" value="RNA POLYMERASE SIGMA FACTOR RPO"/>
    <property type="match status" value="1"/>
</dbReference>
<name>X1G891_9ZZZZ</name>
<feature type="non-terminal residue" evidence="6">
    <location>
        <position position="1"/>
    </location>
</feature>
<dbReference type="AlphaFoldDB" id="X1G891"/>
<dbReference type="Pfam" id="PF04542">
    <property type="entry name" value="Sigma70_r2"/>
    <property type="match status" value="1"/>
</dbReference>
<keyword evidence="3" id="KW-0238">DNA-binding</keyword>
<gene>
    <name evidence="6" type="ORF">S03H2_34235</name>
</gene>
<feature type="non-terminal residue" evidence="6">
    <location>
        <position position="285"/>
    </location>
</feature>
<dbReference type="InterPro" id="IPR013325">
    <property type="entry name" value="RNA_pol_sigma_r2"/>
</dbReference>
<sequence length="285" mass="32356">TDLTSEEEAAGESTTQVIPETKLPIGLDEHEIIDDSVRMYLREIGQVPLLKVTQERELSSKIEQGRHLERIGDAYFKKYKRFPSAVDIVVDLISRLSKAYPILEVIKEHLAIDHSSNLAETITNPKLRAAIDNEINPALTTVVAEKTSKQTASAEEAIINLSLNSNLLPPQALSLIQDKSWPEIKALTANDELRSHLEPYEHQFKLHFERVRAEARKAEKHLTEANLRLVVSIAKKYIGHGMSLLDLIQEGNIGLMRAVEKFRHRKGYKFSTYATWWIRQGTTRS</sequence>
<dbReference type="InterPro" id="IPR009042">
    <property type="entry name" value="RNA_pol_sigma70_r1_2"/>
</dbReference>
<dbReference type="EMBL" id="BARU01020874">
    <property type="protein sequence ID" value="GAH54116.1"/>
    <property type="molecule type" value="Genomic_DNA"/>
</dbReference>
<evidence type="ECO:0000256" key="4">
    <source>
        <dbReference type="ARBA" id="ARBA00023163"/>
    </source>
</evidence>
<keyword evidence="1" id="KW-0805">Transcription regulation</keyword>
<dbReference type="GO" id="GO:0006352">
    <property type="term" value="P:DNA-templated transcription initiation"/>
    <property type="evidence" value="ECO:0007669"/>
    <property type="project" value="InterPro"/>
</dbReference>
<keyword evidence="2" id="KW-0731">Sigma factor</keyword>
<dbReference type="PRINTS" id="PR00046">
    <property type="entry name" value="SIGMA70FCT"/>
</dbReference>
<dbReference type="GO" id="GO:0003677">
    <property type="term" value="F:DNA binding"/>
    <property type="evidence" value="ECO:0007669"/>
    <property type="project" value="UniProtKB-KW"/>
</dbReference>
<dbReference type="PROSITE" id="PS00715">
    <property type="entry name" value="SIGMA70_1"/>
    <property type="match status" value="1"/>
</dbReference>
<dbReference type="InterPro" id="IPR007627">
    <property type="entry name" value="RNA_pol_sigma70_r2"/>
</dbReference>
<evidence type="ECO:0000259" key="5">
    <source>
        <dbReference type="PROSITE" id="PS00715"/>
    </source>
</evidence>
<organism evidence="6">
    <name type="scientific">marine sediment metagenome</name>
    <dbReference type="NCBI Taxonomy" id="412755"/>
    <lineage>
        <taxon>unclassified sequences</taxon>
        <taxon>metagenomes</taxon>
        <taxon>ecological metagenomes</taxon>
    </lineage>
</organism>
<feature type="domain" description="RNA polymerase sigma-70" evidence="5">
    <location>
        <begin position="246"/>
        <end position="259"/>
    </location>
</feature>
<keyword evidence="4" id="KW-0804">Transcription</keyword>
<evidence type="ECO:0000256" key="1">
    <source>
        <dbReference type="ARBA" id="ARBA00023015"/>
    </source>
</evidence>
<dbReference type="InterPro" id="IPR050239">
    <property type="entry name" value="Sigma-70_RNA_pol_init_factors"/>
</dbReference>
<dbReference type="SUPFAM" id="SSF88946">
    <property type="entry name" value="Sigma2 domain of RNA polymerase sigma factors"/>
    <property type="match status" value="1"/>
</dbReference>
<comment type="caution">
    <text evidence="6">The sequence shown here is derived from an EMBL/GenBank/DDBJ whole genome shotgun (WGS) entry which is preliminary data.</text>
</comment>
<dbReference type="Gene3D" id="1.10.601.10">
    <property type="entry name" value="RNA Polymerase Primary Sigma Factor"/>
    <property type="match status" value="2"/>
</dbReference>
<evidence type="ECO:0000256" key="3">
    <source>
        <dbReference type="ARBA" id="ARBA00023125"/>
    </source>
</evidence>
<dbReference type="GO" id="GO:0016987">
    <property type="term" value="F:sigma factor activity"/>
    <property type="evidence" value="ECO:0007669"/>
    <property type="project" value="UniProtKB-KW"/>
</dbReference>
<accession>X1G891</accession>
<evidence type="ECO:0000256" key="2">
    <source>
        <dbReference type="ARBA" id="ARBA00023082"/>
    </source>
</evidence>
<protein>
    <recommendedName>
        <fullName evidence="5">RNA polymerase sigma-70 domain-containing protein</fullName>
    </recommendedName>
</protein>